<sequence length="186" mass="21886">MANAFMVDDSPLAGARRWVRPRRVATRTEANRDEQASNGRVEVWSVWYLRVAADARFCFKENGNLVSEIVRREFCRPQFALLVVRVQGQSERSQSTLRNARGKWANRQTRRKSTARNASYEDRMGNLYGNHKERVGAEHAGTLSSRRRTKYVDQVPKVRFRFRLMLLVQRRINKWRLPGHDFLFTM</sequence>
<accession>A0A0F2LY47</accession>
<evidence type="ECO:0000313" key="3">
    <source>
        <dbReference type="Proteomes" id="UP000033710"/>
    </source>
</evidence>
<organism evidence="2 3">
    <name type="scientific">Sporothrix schenckii 1099-18</name>
    <dbReference type="NCBI Taxonomy" id="1397361"/>
    <lineage>
        <taxon>Eukaryota</taxon>
        <taxon>Fungi</taxon>
        <taxon>Dikarya</taxon>
        <taxon>Ascomycota</taxon>
        <taxon>Pezizomycotina</taxon>
        <taxon>Sordariomycetes</taxon>
        <taxon>Sordariomycetidae</taxon>
        <taxon>Ophiostomatales</taxon>
        <taxon>Ophiostomataceae</taxon>
        <taxon>Sporothrix</taxon>
    </lineage>
</organism>
<feature type="region of interest" description="Disordered" evidence="1">
    <location>
        <begin position="94"/>
        <end position="117"/>
    </location>
</feature>
<dbReference type="Proteomes" id="UP000033710">
    <property type="component" value="Unassembled WGS sequence"/>
</dbReference>
<protein>
    <submittedName>
        <fullName evidence="2">Uncharacterized protein</fullName>
    </submittedName>
</protein>
<dbReference type="AlphaFoldDB" id="A0A0F2LY47"/>
<name>A0A0F2LY47_SPOSC</name>
<evidence type="ECO:0000313" key="2">
    <source>
        <dbReference type="EMBL" id="KJR81410.1"/>
    </source>
</evidence>
<dbReference type="VEuPathDB" id="FungiDB:SPSK_01274"/>
<gene>
    <name evidence="2" type="ORF">SPSK_01274</name>
</gene>
<reference evidence="2 3" key="1">
    <citation type="journal article" date="2014" name="BMC Genomics">
        <title>Comparative genomics of the major fungal agents of human and animal Sporotrichosis: Sporothrix schenckii and Sporothrix brasiliensis.</title>
        <authorList>
            <person name="Teixeira M.M."/>
            <person name="de Almeida L.G."/>
            <person name="Kubitschek-Barreira P."/>
            <person name="Alves F.L."/>
            <person name="Kioshima E.S."/>
            <person name="Abadio A.K."/>
            <person name="Fernandes L."/>
            <person name="Derengowski L.S."/>
            <person name="Ferreira K.S."/>
            <person name="Souza R.C."/>
            <person name="Ruiz J.C."/>
            <person name="de Andrade N.C."/>
            <person name="Paes H.C."/>
            <person name="Nicola A.M."/>
            <person name="Albuquerque P."/>
            <person name="Gerber A.L."/>
            <person name="Martins V.P."/>
            <person name="Peconick L.D."/>
            <person name="Neto A.V."/>
            <person name="Chaucanez C.B."/>
            <person name="Silva P.A."/>
            <person name="Cunha O.L."/>
            <person name="de Oliveira F.F."/>
            <person name="dos Santos T.C."/>
            <person name="Barros A.L."/>
            <person name="Soares M.A."/>
            <person name="de Oliveira L.M."/>
            <person name="Marini M.M."/>
            <person name="Villalobos-Duno H."/>
            <person name="Cunha M.M."/>
            <person name="de Hoog S."/>
            <person name="da Silveira J.F."/>
            <person name="Henrissat B."/>
            <person name="Nino-Vega G.A."/>
            <person name="Cisalpino P.S."/>
            <person name="Mora-Montes H.M."/>
            <person name="Almeida S.R."/>
            <person name="Stajich J.E."/>
            <person name="Lopes-Bezerra L.M."/>
            <person name="Vasconcelos A.T."/>
            <person name="Felipe M.S."/>
        </authorList>
    </citation>
    <scope>NUCLEOTIDE SEQUENCE [LARGE SCALE GENOMIC DNA]</scope>
    <source>
        <strain evidence="2 3">1099-18</strain>
    </source>
</reference>
<comment type="caution">
    <text evidence="2">The sequence shown here is derived from an EMBL/GenBank/DDBJ whole genome shotgun (WGS) entry which is preliminary data.</text>
</comment>
<evidence type="ECO:0000256" key="1">
    <source>
        <dbReference type="SAM" id="MobiDB-lite"/>
    </source>
</evidence>
<dbReference type="KEGG" id="ssck:SPSK_01274"/>
<dbReference type="EMBL" id="AXCR01000011">
    <property type="protein sequence ID" value="KJR81410.1"/>
    <property type="molecule type" value="Genomic_DNA"/>
</dbReference>
<proteinExistence type="predicted"/>
<dbReference type="GeneID" id="27663481"/>
<dbReference type="RefSeq" id="XP_016584086.1">
    <property type="nucleotide sequence ID" value="XM_016728204.1"/>
</dbReference>
<reference evidence="2 3" key="2">
    <citation type="journal article" date="2015" name="Eukaryot. Cell">
        <title>Asexual propagation of a virulent clone complex in a human and feline outbreak of sporotrichosis.</title>
        <authorList>
            <person name="Teixeira Mde M."/>
            <person name="Rodrigues A.M."/>
            <person name="Tsui C.K."/>
            <person name="de Almeida L.G."/>
            <person name="Van Diepeningen A.D."/>
            <person name="van den Ende B.G."/>
            <person name="Fernandes G.F."/>
            <person name="Kano R."/>
            <person name="Hamelin R.C."/>
            <person name="Lopes-Bezerra L.M."/>
            <person name="Vasconcelos A.T."/>
            <person name="de Hoog S."/>
            <person name="de Camargo Z.P."/>
            <person name="Felipe M.S."/>
        </authorList>
    </citation>
    <scope>NUCLEOTIDE SEQUENCE [LARGE SCALE GENOMIC DNA]</scope>
    <source>
        <strain evidence="2 3">1099-18</strain>
    </source>
</reference>